<dbReference type="Pfam" id="PF01425">
    <property type="entry name" value="Amidase"/>
    <property type="match status" value="1"/>
</dbReference>
<evidence type="ECO:0000313" key="3">
    <source>
        <dbReference type="Proteomes" id="UP000234341"/>
    </source>
</evidence>
<evidence type="ECO:0000313" key="2">
    <source>
        <dbReference type="EMBL" id="PLP96477.1"/>
    </source>
</evidence>
<dbReference type="OrthoDB" id="8641877at2"/>
<sequence>MQPFALSAVEASELIHKRELSCEDLARSTLAQIARYEPEIRAFAYLDPEAVVRRARELDKLTPGHALHGLTFAIKDVIETFDMPTTYNTPAYASHRSGKDAACVATVRALGALVVGKTDTVEFGANGRPAATRNPHNLMHTPGGSSSGSAAAIAAGMAQLAFGTQTGGSIIRPAAYNGVFGFKPTHGVTSSEGAKVYAPSLDTIGWYGRSVADLSLVADALRICDEPSNVPVALRGLKVGLYRGPHWDKVDASGKAALESTAAALAREGAEIVELALPADFESLSAAQQIIIRQEGRRSFLPELLSRPDVMHPLIRQTAENVVGYRHSDLVTAYDTAAMCRSKFDALFRDSGHLDVVLTPPALGEAPYGLDDTGSPACNSIWTLLHAPCISMPTGLGSGGLPVGIQMVTARFGDRRLLDVAWAIQRDLGLGVAPCAHMRSEI</sequence>
<accession>A0A2N5C2N7</accession>
<proteinExistence type="predicted"/>
<feature type="domain" description="Amidase" evidence="1">
    <location>
        <begin position="25"/>
        <end position="418"/>
    </location>
</feature>
<dbReference type="SUPFAM" id="SSF75304">
    <property type="entry name" value="Amidase signature (AS) enzymes"/>
    <property type="match status" value="1"/>
</dbReference>
<dbReference type="InterPro" id="IPR036928">
    <property type="entry name" value="AS_sf"/>
</dbReference>
<dbReference type="InterPro" id="IPR023631">
    <property type="entry name" value="Amidase_dom"/>
</dbReference>
<dbReference type="GO" id="GO:0003824">
    <property type="term" value="F:catalytic activity"/>
    <property type="evidence" value="ECO:0007669"/>
    <property type="project" value="InterPro"/>
</dbReference>
<name>A0A2N5C2N7_9BURK</name>
<protein>
    <submittedName>
        <fullName evidence="2">Amidase</fullName>
    </submittedName>
</protein>
<dbReference type="EMBL" id="PJRP01000027">
    <property type="protein sequence ID" value="PLP96477.1"/>
    <property type="molecule type" value="Genomic_DNA"/>
</dbReference>
<dbReference type="PANTHER" id="PTHR11895:SF151">
    <property type="entry name" value="GLUTAMYL-TRNA(GLN) AMIDOTRANSFERASE SUBUNIT A"/>
    <property type="match status" value="1"/>
</dbReference>
<dbReference type="InterPro" id="IPR000120">
    <property type="entry name" value="Amidase"/>
</dbReference>
<dbReference type="PANTHER" id="PTHR11895">
    <property type="entry name" value="TRANSAMIDASE"/>
    <property type="match status" value="1"/>
</dbReference>
<gene>
    <name evidence="2" type="ORF">CYJ10_32245</name>
</gene>
<reference evidence="2 3" key="1">
    <citation type="submission" date="2017-12" db="EMBL/GenBank/DDBJ databases">
        <title>Genome sequence of the active heterotrophic nitrifier-denitrifier, Cupriavidus pauculus UM1.</title>
        <authorList>
            <person name="Putonti C."/>
            <person name="Castignetti D."/>
        </authorList>
    </citation>
    <scope>NUCLEOTIDE SEQUENCE [LARGE SCALE GENOMIC DNA]</scope>
    <source>
        <strain evidence="2 3">UM1</strain>
    </source>
</reference>
<dbReference type="Proteomes" id="UP000234341">
    <property type="component" value="Unassembled WGS sequence"/>
</dbReference>
<dbReference type="AlphaFoldDB" id="A0A2N5C2N7"/>
<evidence type="ECO:0000259" key="1">
    <source>
        <dbReference type="Pfam" id="PF01425"/>
    </source>
</evidence>
<organism evidence="2 3">
    <name type="scientific">Cupriavidus pauculus</name>
    <dbReference type="NCBI Taxonomy" id="82633"/>
    <lineage>
        <taxon>Bacteria</taxon>
        <taxon>Pseudomonadati</taxon>
        <taxon>Pseudomonadota</taxon>
        <taxon>Betaproteobacteria</taxon>
        <taxon>Burkholderiales</taxon>
        <taxon>Burkholderiaceae</taxon>
        <taxon>Cupriavidus</taxon>
    </lineage>
</organism>
<dbReference type="RefSeq" id="WP_101685502.1">
    <property type="nucleotide sequence ID" value="NZ_PJRP01000027.1"/>
</dbReference>
<dbReference type="Gene3D" id="3.90.1300.10">
    <property type="entry name" value="Amidase signature (AS) domain"/>
    <property type="match status" value="1"/>
</dbReference>
<comment type="caution">
    <text evidence="2">The sequence shown here is derived from an EMBL/GenBank/DDBJ whole genome shotgun (WGS) entry which is preliminary data.</text>
</comment>